<dbReference type="PANTHER" id="PTHR43404">
    <property type="entry name" value="LIPOPOLYSACCHARIDE CHOLINEPHOSPHOTRANSFERASE LICD"/>
    <property type="match status" value="1"/>
</dbReference>
<proteinExistence type="predicted"/>
<evidence type="ECO:0000259" key="2">
    <source>
        <dbReference type="Pfam" id="PF04991"/>
    </source>
</evidence>
<feature type="domain" description="LicD/FKTN/FKRP nucleotidyltransferase" evidence="2">
    <location>
        <begin position="104"/>
        <end position="139"/>
    </location>
</feature>
<feature type="signal peptide" evidence="1">
    <location>
        <begin position="1"/>
        <end position="21"/>
    </location>
</feature>
<protein>
    <recommendedName>
        <fullName evidence="2">LicD/FKTN/FKRP nucleotidyltransferase domain-containing protein</fullName>
    </recommendedName>
</protein>
<evidence type="ECO:0000313" key="4">
    <source>
        <dbReference type="Proteomes" id="UP000591131"/>
    </source>
</evidence>
<dbReference type="EMBL" id="JAAPAO010000544">
    <property type="protein sequence ID" value="KAF4657385.1"/>
    <property type="molecule type" value="Genomic_DNA"/>
</dbReference>
<keyword evidence="4" id="KW-1185">Reference proteome</keyword>
<evidence type="ECO:0000256" key="1">
    <source>
        <dbReference type="SAM" id="SignalP"/>
    </source>
</evidence>
<dbReference type="PANTHER" id="PTHR43404:SF1">
    <property type="entry name" value="MNN4P"/>
    <property type="match status" value="1"/>
</dbReference>
<dbReference type="InterPro" id="IPR007074">
    <property type="entry name" value="LicD/FKTN/FKRP_NTP_transf"/>
</dbReference>
<sequence length="303" mass="33772">MMLNLSWLLLSPLLAPKFELGTRPQVIRVWNETELQHADLDDIFLCPKQTVSYLRKSSGWPKSDLYIDGRKCLRTSEIQAANSDRLECVAKVTGFTSELLSNLGLDAFITDGTLLGWFRHNGGQIPWDLDGDIGVLRSQCTQAVSDGGVEGISDIIKDKLPPGYFLYAIDEDHVVHSNPSGSEFKQCDVPELRVGSTVNDQWCHTDIYISIDDEDDICLRKGVCFKKDVLLPLKNSSLVEKFAVEVPARPEDVLAVLYRKHPGSAVESPLTGLGFMASLFSCLSLFCYVPDFYISCVQFVVEK</sequence>
<dbReference type="Pfam" id="PF04991">
    <property type="entry name" value="LicD"/>
    <property type="match status" value="1"/>
</dbReference>
<dbReference type="AlphaFoldDB" id="A0A7J6LDS3"/>
<comment type="caution">
    <text evidence="3">The sequence shown here is derived from an EMBL/GenBank/DDBJ whole genome shotgun (WGS) entry which is preliminary data.</text>
</comment>
<dbReference type="Proteomes" id="UP000591131">
    <property type="component" value="Unassembled WGS sequence"/>
</dbReference>
<dbReference type="InterPro" id="IPR052942">
    <property type="entry name" value="LPS_cholinephosphotransferase"/>
</dbReference>
<evidence type="ECO:0000313" key="3">
    <source>
        <dbReference type="EMBL" id="KAF4657385.1"/>
    </source>
</evidence>
<feature type="chain" id="PRO_5029643511" description="LicD/FKTN/FKRP nucleotidyltransferase domain-containing protein" evidence="1">
    <location>
        <begin position="22"/>
        <end position="303"/>
    </location>
</feature>
<dbReference type="OrthoDB" id="532484at2759"/>
<reference evidence="3 4" key="1">
    <citation type="submission" date="2020-04" db="EMBL/GenBank/DDBJ databases">
        <title>Perkinsus chesapeaki whole genome sequence.</title>
        <authorList>
            <person name="Bogema D.R."/>
        </authorList>
    </citation>
    <scope>NUCLEOTIDE SEQUENCE [LARGE SCALE GENOMIC DNA]</scope>
    <source>
        <strain evidence="3">ATCC PRA-425</strain>
    </source>
</reference>
<accession>A0A7J6LDS3</accession>
<organism evidence="3 4">
    <name type="scientific">Perkinsus chesapeaki</name>
    <name type="common">Clam parasite</name>
    <name type="synonym">Perkinsus andrewsi</name>
    <dbReference type="NCBI Taxonomy" id="330153"/>
    <lineage>
        <taxon>Eukaryota</taxon>
        <taxon>Sar</taxon>
        <taxon>Alveolata</taxon>
        <taxon>Perkinsozoa</taxon>
        <taxon>Perkinsea</taxon>
        <taxon>Perkinsida</taxon>
        <taxon>Perkinsidae</taxon>
        <taxon>Perkinsus</taxon>
    </lineage>
</organism>
<name>A0A7J6LDS3_PERCH</name>
<keyword evidence="1" id="KW-0732">Signal</keyword>
<dbReference type="GO" id="GO:0009100">
    <property type="term" value="P:glycoprotein metabolic process"/>
    <property type="evidence" value="ECO:0007669"/>
    <property type="project" value="UniProtKB-ARBA"/>
</dbReference>
<gene>
    <name evidence="3" type="ORF">FOL47_008462</name>
</gene>